<feature type="transmembrane region" description="Helical" evidence="1">
    <location>
        <begin position="242"/>
        <end position="265"/>
    </location>
</feature>
<gene>
    <name evidence="2" type="ORF">WDU93_11910</name>
</gene>
<organism evidence="2 3">
    <name type="scientific">Microbacterium istanbulense</name>
    <dbReference type="NCBI Taxonomy" id="3122049"/>
    <lineage>
        <taxon>Bacteria</taxon>
        <taxon>Bacillati</taxon>
        <taxon>Actinomycetota</taxon>
        <taxon>Actinomycetes</taxon>
        <taxon>Micrococcales</taxon>
        <taxon>Microbacteriaceae</taxon>
        <taxon>Microbacterium</taxon>
    </lineage>
</organism>
<feature type="transmembrane region" description="Helical" evidence="1">
    <location>
        <begin position="153"/>
        <end position="176"/>
    </location>
</feature>
<evidence type="ECO:0000313" key="3">
    <source>
        <dbReference type="Proteomes" id="UP001366085"/>
    </source>
</evidence>
<feature type="transmembrane region" description="Helical" evidence="1">
    <location>
        <begin position="217"/>
        <end position="235"/>
    </location>
</feature>
<name>A0ABU8LNX1_9MICO</name>
<feature type="transmembrane region" description="Helical" evidence="1">
    <location>
        <begin position="32"/>
        <end position="54"/>
    </location>
</feature>
<feature type="transmembrane region" description="Helical" evidence="1">
    <location>
        <begin position="183"/>
        <end position="205"/>
    </location>
</feature>
<feature type="transmembrane region" description="Helical" evidence="1">
    <location>
        <begin position="293"/>
        <end position="313"/>
    </location>
</feature>
<feature type="transmembrane region" description="Helical" evidence="1">
    <location>
        <begin position="113"/>
        <end position="133"/>
    </location>
</feature>
<keyword evidence="1" id="KW-0812">Transmembrane</keyword>
<protein>
    <recommendedName>
        <fullName evidence="4">Integral membrane protein</fullName>
    </recommendedName>
</protein>
<dbReference type="Proteomes" id="UP001366085">
    <property type="component" value="Unassembled WGS sequence"/>
</dbReference>
<reference evidence="2 3" key="1">
    <citation type="submission" date="2024-02" db="EMBL/GenBank/DDBJ databases">
        <authorList>
            <person name="Saticioglu I.B."/>
        </authorList>
    </citation>
    <scope>NUCLEOTIDE SEQUENCE [LARGE SCALE GENOMIC DNA]</scope>
    <source>
        <strain evidence="2 3">Mu-43</strain>
    </source>
</reference>
<evidence type="ECO:0000256" key="1">
    <source>
        <dbReference type="SAM" id="Phobius"/>
    </source>
</evidence>
<accession>A0ABU8LNX1</accession>
<evidence type="ECO:0000313" key="2">
    <source>
        <dbReference type="EMBL" id="MEJ1092387.1"/>
    </source>
</evidence>
<dbReference type="EMBL" id="JBBDGN010000012">
    <property type="protein sequence ID" value="MEJ1092387.1"/>
    <property type="molecule type" value="Genomic_DNA"/>
</dbReference>
<sequence>MASDPATAPTVSFDDLLAPPVDENLEARRPSFWIPLLVGVGASALMLASSWLGGLRLPLQNLWNAQTLPGDMPIALLALSQYEVFSVFAAVLLGGVVAGLGVRMLRRWRPMRAGAAALGVLLVHAVVTVQSFAVLGDGLGVTDGTAGTMQLMYFAGMLGAVVLGILLAQLGVLLTTRRSTAPAALAVALSGVWVGEWIGTVVIGVFGPSPPMIFIDALRWVAAVVVGLALVWCGVRPWGRIFVWVAGLLTLWVLPAMITAVAYPLGTRAFGGDVREMSAAAAQIFPMALEATVAPVVVAAVIGVVGTVVRMLVGRRSRE</sequence>
<evidence type="ECO:0008006" key="4">
    <source>
        <dbReference type="Google" id="ProtNLM"/>
    </source>
</evidence>
<keyword evidence="1" id="KW-0472">Membrane</keyword>
<proteinExistence type="predicted"/>
<comment type="caution">
    <text evidence="2">The sequence shown here is derived from an EMBL/GenBank/DDBJ whole genome shotgun (WGS) entry which is preliminary data.</text>
</comment>
<keyword evidence="1" id="KW-1133">Transmembrane helix</keyword>
<dbReference type="RefSeq" id="WP_337320884.1">
    <property type="nucleotide sequence ID" value="NZ_JBBDGN010000012.1"/>
</dbReference>
<keyword evidence="3" id="KW-1185">Reference proteome</keyword>
<feature type="transmembrane region" description="Helical" evidence="1">
    <location>
        <begin position="74"/>
        <end position="101"/>
    </location>
</feature>